<sequence>MTAVDPLVPAGEAAGADIHSDLASLRRVWRLAGSRRGRVARGVAFRFLQSLSLGLAFGGVVWMLTGLAGGRAMDVRWAGELTALMAASLAGQVLFGYLAARDSWLASFALAGDLRLSILDHLRRLPMGFHLSRHRGDTVTALTSDMQMLESFLSDALGRIAQAFGLPVVAVAFFLVRDWAVGLALLAPMAAALPVFMWSSRRLARLGIVRQDLQAAAGARMIEFVQGIATVRAFNRMAKGEESFRAAVEAFRALSIQMVARLSMPMALFGATLMAGVPVVMLVTGLRYQAGSIDTATCVAALVLVFAAYAPLLGLAQVMELVRMADASLTRMDRILTAKPLPTPAVPAEPRGFALRFEAVDFAYRAGQPMLSGVDFAAPERTMTAIVGPSGSGKSTMLSLIARFWDVGAGAVRIGGVDVRDLSEERLASLITVVFQDVYLFAGTLFDNIAFGRAGASRADVEAAAHAAQAHDFIAALPDGYDTRVGEGGATLSGGERQRVSIARAILKDAPIVLLDEATAAIDPSNELAIQKALASLVADKTLVVVAHRLSTIRAADQILVLDGGRIVERGGHTDLLADNGLYRRLWDGRSRAAGWRIR</sequence>
<feature type="transmembrane region" description="Helical" evidence="11">
    <location>
        <begin position="300"/>
        <end position="322"/>
    </location>
</feature>
<dbReference type="GO" id="GO:0016887">
    <property type="term" value="F:ATP hydrolysis activity"/>
    <property type="evidence" value="ECO:0007669"/>
    <property type="project" value="InterPro"/>
</dbReference>
<dbReference type="InterPro" id="IPR017871">
    <property type="entry name" value="ABC_transporter-like_CS"/>
</dbReference>
<dbReference type="PANTHER" id="PTHR24221:SF397">
    <property type="entry name" value="ABC TRANSPORTER, ATP-BINDING TRANSMEMBRANE PROTEIN"/>
    <property type="match status" value="1"/>
</dbReference>
<keyword evidence="5" id="KW-0762">Sugar transport</keyword>
<comment type="caution">
    <text evidence="14">The sequence shown here is derived from an EMBL/GenBank/DDBJ whole genome shotgun (WGS) entry which is preliminary data.</text>
</comment>
<dbReference type="SMART" id="SM00382">
    <property type="entry name" value="AAA"/>
    <property type="match status" value="1"/>
</dbReference>
<dbReference type="SUPFAM" id="SSF90123">
    <property type="entry name" value="ABC transporter transmembrane region"/>
    <property type="match status" value="1"/>
</dbReference>
<reference evidence="14 15" key="1">
    <citation type="submission" date="2017-08" db="EMBL/GenBank/DDBJ databases">
        <title>Pleomorphomonas carboxidotrophicus sp. nov., a new mesophilic hydrogenogenic carboxidotroph.</title>
        <authorList>
            <person name="Esquivel-Elizondo S."/>
            <person name="Krajmalnik-Brown R."/>
            <person name="Maldonado J."/>
        </authorList>
    </citation>
    <scope>NUCLEOTIDE SEQUENCE [LARGE SCALE GENOMIC DNA]</scope>
    <source>
        <strain evidence="14 15">SVCO-16</strain>
    </source>
</reference>
<dbReference type="GO" id="GO:0140359">
    <property type="term" value="F:ABC-type transporter activity"/>
    <property type="evidence" value="ECO:0007669"/>
    <property type="project" value="InterPro"/>
</dbReference>
<dbReference type="FunFam" id="3.40.50.300:FF:000221">
    <property type="entry name" value="Multidrug ABC transporter ATP-binding protein"/>
    <property type="match status" value="1"/>
</dbReference>
<evidence type="ECO:0000259" key="12">
    <source>
        <dbReference type="PROSITE" id="PS50893"/>
    </source>
</evidence>
<keyword evidence="4" id="KW-1003">Cell membrane</keyword>
<keyword evidence="3" id="KW-0813">Transport</keyword>
<proteinExistence type="inferred from homology"/>
<dbReference type="PROSITE" id="PS00211">
    <property type="entry name" value="ABC_TRANSPORTER_1"/>
    <property type="match status" value="1"/>
</dbReference>
<evidence type="ECO:0000259" key="13">
    <source>
        <dbReference type="PROSITE" id="PS50929"/>
    </source>
</evidence>
<dbReference type="GO" id="GO:0005524">
    <property type="term" value="F:ATP binding"/>
    <property type="evidence" value="ECO:0007669"/>
    <property type="project" value="UniProtKB-KW"/>
</dbReference>
<evidence type="ECO:0000256" key="10">
    <source>
        <dbReference type="ARBA" id="ARBA00023136"/>
    </source>
</evidence>
<feature type="domain" description="ABC transmembrane type-1" evidence="13">
    <location>
        <begin position="42"/>
        <end position="324"/>
    </location>
</feature>
<feature type="transmembrane region" description="Helical" evidence="11">
    <location>
        <begin position="77"/>
        <end position="100"/>
    </location>
</feature>
<dbReference type="InterPro" id="IPR027417">
    <property type="entry name" value="P-loop_NTPase"/>
</dbReference>
<dbReference type="GO" id="GO:0034040">
    <property type="term" value="F:ATPase-coupled lipid transmembrane transporter activity"/>
    <property type="evidence" value="ECO:0007669"/>
    <property type="project" value="TreeGrafter"/>
</dbReference>
<dbReference type="PANTHER" id="PTHR24221">
    <property type="entry name" value="ATP-BINDING CASSETTE SUB-FAMILY B"/>
    <property type="match status" value="1"/>
</dbReference>
<protein>
    <submittedName>
        <fullName evidence="14">ABC transporter</fullName>
    </submittedName>
</protein>
<organism evidence="14 15">
    <name type="scientific">Pleomorphomonas carboxyditropha</name>
    <dbReference type="NCBI Taxonomy" id="2023338"/>
    <lineage>
        <taxon>Bacteria</taxon>
        <taxon>Pseudomonadati</taxon>
        <taxon>Pseudomonadota</taxon>
        <taxon>Alphaproteobacteria</taxon>
        <taxon>Hyphomicrobiales</taxon>
        <taxon>Pleomorphomonadaceae</taxon>
        <taxon>Pleomorphomonas</taxon>
    </lineage>
</organism>
<dbReference type="InterPro" id="IPR039421">
    <property type="entry name" value="Type_1_exporter"/>
</dbReference>
<evidence type="ECO:0000256" key="5">
    <source>
        <dbReference type="ARBA" id="ARBA00022597"/>
    </source>
</evidence>
<dbReference type="InterPro" id="IPR003593">
    <property type="entry name" value="AAA+_ATPase"/>
</dbReference>
<dbReference type="EMBL" id="NQVN01000002">
    <property type="protein sequence ID" value="PIP00216.1"/>
    <property type="molecule type" value="Genomic_DNA"/>
</dbReference>
<gene>
    <name evidence="14" type="ORF">CJ014_05640</name>
</gene>
<keyword evidence="6 11" id="KW-0812">Transmembrane</keyword>
<dbReference type="InterPro" id="IPR011527">
    <property type="entry name" value="ABC1_TM_dom"/>
</dbReference>
<dbReference type="PROSITE" id="PS50929">
    <property type="entry name" value="ABC_TM1F"/>
    <property type="match status" value="1"/>
</dbReference>
<dbReference type="InterPro" id="IPR003439">
    <property type="entry name" value="ABC_transporter-like_ATP-bd"/>
</dbReference>
<evidence type="ECO:0000256" key="11">
    <source>
        <dbReference type="SAM" id="Phobius"/>
    </source>
</evidence>
<dbReference type="GO" id="GO:0005886">
    <property type="term" value="C:plasma membrane"/>
    <property type="evidence" value="ECO:0007669"/>
    <property type="project" value="UniProtKB-SubCell"/>
</dbReference>
<evidence type="ECO:0000256" key="9">
    <source>
        <dbReference type="ARBA" id="ARBA00022989"/>
    </source>
</evidence>
<evidence type="ECO:0000256" key="3">
    <source>
        <dbReference type="ARBA" id="ARBA00022448"/>
    </source>
</evidence>
<dbReference type="OrthoDB" id="9806127at2"/>
<keyword evidence="15" id="KW-1185">Reference proteome</keyword>
<dbReference type="InterPro" id="IPR036640">
    <property type="entry name" value="ABC1_TM_sf"/>
</dbReference>
<comment type="subcellular location">
    <subcellularLocation>
        <location evidence="1">Cell membrane</location>
        <topology evidence="1">Multi-pass membrane protein</topology>
    </subcellularLocation>
</comment>
<keyword evidence="7" id="KW-0547">Nucleotide-binding</keyword>
<evidence type="ECO:0000256" key="2">
    <source>
        <dbReference type="ARBA" id="ARBA00005417"/>
    </source>
</evidence>
<feature type="transmembrane region" description="Helical" evidence="11">
    <location>
        <begin position="266"/>
        <end position="288"/>
    </location>
</feature>
<keyword evidence="9 11" id="KW-1133">Transmembrane helix</keyword>
<feature type="transmembrane region" description="Helical" evidence="11">
    <location>
        <begin position="43"/>
        <end position="65"/>
    </location>
</feature>
<evidence type="ECO:0000313" key="14">
    <source>
        <dbReference type="EMBL" id="PIP00216.1"/>
    </source>
</evidence>
<dbReference type="AlphaFoldDB" id="A0A2G9WZT9"/>
<feature type="transmembrane region" description="Helical" evidence="11">
    <location>
        <begin position="181"/>
        <end position="200"/>
    </location>
</feature>
<evidence type="ECO:0000256" key="7">
    <source>
        <dbReference type="ARBA" id="ARBA00022741"/>
    </source>
</evidence>
<dbReference type="SUPFAM" id="SSF52540">
    <property type="entry name" value="P-loop containing nucleoside triphosphate hydrolases"/>
    <property type="match status" value="1"/>
</dbReference>
<dbReference type="CDD" id="cd07346">
    <property type="entry name" value="ABC_6TM_exporters"/>
    <property type="match status" value="1"/>
</dbReference>
<feature type="transmembrane region" description="Helical" evidence="11">
    <location>
        <begin position="156"/>
        <end position="175"/>
    </location>
</feature>
<evidence type="ECO:0000256" key="4">
    <source>
        <dbReference type="ARBA" id="ARBA00022475"/>
    </source>
</evidence>
<evidence type="ECO:0000256" key="1">
    <source>
        <dbReference type="ARBA" id="ARBA00004651"/>
    </source>
</evidence>
<dbReference type="Gene3D" id="3.40.50.300">
    <property type="entry name" value="P-loop containing nucleotide triphosphate hydrolases"/>
    <property type="match status" value="1"/>
</dbReference>
<dbReference type="Proteomes" id="UP000231070">
    <property type="component" value="Unassembled WGS sequence"/>
</dbReference>
<dbReference type="PROSITE" id="PS50893">
    <property type="entry name" value="ABC_TRANSPORTER_2"/>
    <property type="match status" value="1"/>
</dbReference>
<accession>A0A2G9WZT9</accession>
<dbReference type="Pfam" id="PF00664">
    <property type="entry name" value="ABC_membrane"/>
    <property type="match status" value="1"/>
</dbReference>
<keyword evidence="10 11" id="KW-0472">Membrane</keyword>
<evidence type="ECO:0000256" key="8">
    <source>
        <dbReference type="ARBA" id="ARBA00022840"/>
    </source>
</evidence>
<dbReference type="Gene3D" id="1.20.1560.10">
    <property type="entry name" value="ABC transporter type 1, transmembrane domain"/>
    <property type="match status" value="1"/>
</dbReference>
<comment type="similarity">
    <text evidence="2">Belongs to the ABC transporter superfamily.</text>
</comment>
<name>A0A2G9WZT9_9HYPH</name>
<dbReference type="RefSeq" id="WP_100079553.1">
    <property type="nucleotide sequence ID" value="NZ_NQVN01000002.1"/>
</dbReference>
<keyword evidence="8" id="KW-0067">ATP-binding</keyword>
<evidence type="ECO:0000313" key="15">
    <source>
        <dbReference type="Proteomes" id="UP000231070"/>
    </source>
</evidence>
<feature type="domain" description="ABC transporter" evidence="12">
    <location>
        <begin position="355"/>
        <end position="589"/>
    </location>
</feature>
<evidence type="ECO:0000256" key="6">
    <source>
        <dbReference type="ARBA" id="ARBA00022692"/>
    </source>
</evidence>
<dbReference type="Pfam" id="PF00005">
    <property type="entry name" value="ABC_tran"/>
    <property type="match status" value="1"/>
</dbReference>